<evidence type="ECO:0000313" key="10">
    <source>
        <dbReference type="EMBL" id="KAL1587177.1"/>
    </source>
</evidence>
<dbReference type="EMBL" id="JAAQHG020000011">
    <property type="protein sequence ID" value="KAL1587177.1"/>
    <property type="molecule type" value="Genomic_DNA"/>
</dbReference>
<dbReference type="AlphaFoldDB" id="A0AB34KSP9"/>
<dbReference type="PROSITE" id="PS51808">
    <property type="entry name" value="CHCH"/>
    <property type="match status" value="1"/>
</dbReference>
<keyword evidence="11" id="KW-1185">Reference proteome</keyword>
<reference evidence="10 11" key="1">
    <citation type="journal article" date="2020" name="Microbiol. Resour. Announc.">
        <title>Draft Genome Sequence of a Cladosporium Species Isolated from the Mesophotic Ascidian Didemnum maculosum.</title>
        <authorList>
            <person name="Gioti A."/>
            <person name="Siaperas R."/>
            <person name="Nikolaivits E."/>
            <person name="Le Goff G."/>
            <person name="Ouazzani J."/>
            <person name="Kotoulas G."/>
            <person name="Topakas E."/>
        </authorList>
    </citation>
    <scope>NUCLEOTIDE SEQUENCE [LARGE SCALE GENOMIC DNA]</scope>
    <source>
        <strain evidence="10 11">TM138-S3</strain>
    </source>
</reference>
<dbReference type="PANTHER" id="PTHR47677">
    <property type="entry name" value="CYTOCHROME C OXIDASE ASSEMBLY FACTOR 6"/>
    <property type="match status" value="1"/>
</dbReference>
<feature type="compositionally biased region" description="Low complexity" evidence="9">
    <location>
        <begin position="105"/>
        <end position="125"/>
    </location>
</feature>
<dbReference type="PANTHER" id="PTHR47677:SF1">
    <property type="entry name" value="CYTOCHROME C OXIDASE ASSEMBLY FACTOR 6"/>
    <property type="match status" value="1"/>
</dbReference>
<evidence type="ECO:0000256" key="2">
    <source>
        <dbReference type="ARBA" id="ARBA00004496"/>
    </source>
</evidence>
<dbReference type="FunFam" id="1.10.10.140:FF:000003">
    <property type="entry name" value="Cytochrome c oxidase assembly factor 6"/>
    <property type="match status" value="1"/>
</dbReference>
<evidence type="ECO:0000256" key="3">
    <source>
        <dbReference type="ARBA" id="ARBA00004569"/>
    </source>
</evidence>
<dbReference type="SUPFAM" id="SSF47694">
    <property type="entry name" value="Cytochrome c oxidase subunit h"/>
    <property type="match status" value="1"/>
</dbReference>
<keyword evidence="8" id="KW-0539">Nucleus</keyword>
<comment type="caution">
    <text evidence="10">The sequence shown here is derived from an EMBL/GenBank/DDBJ whole genome shotgun (WGS) entry which is preliminary data.</text>
</comment>
<dbReference type="GeneID" id="96005852"/>
<dbReference type="InterPro" id="IPR048280">
    <property type="entry name" value="COX6B-like"/>
</dbReference>
<keyword evidence="5" id="KW-0963">Cytoplasm</keyword>
<gene>
    <name evidence="10" type="ORF">WHR41_04408</name>
</gene>
<evidence type="ECO:0000256" key="4">
    <source>
        <dbReference type="ARBA" id="ARBA00006425"/>
    </source>
</evidence>
<evidence type="ECO:0000313" key="11">
    <source>
        <dbReference type="Proteomes" id="UP000803884"/>
    </source>
</evidence>
<keyword evidence="6" id="KW-0496">Mitochondrion</keyword>
<evidence type="ECO:0000256" key="6">
    <source>
        <dbReference type="ARBA" id="ARBA00023128"/>
    </source>
</evidence>
<keyword evidence="7" id="KW-1015">Disulfide bond</keyword>
<evidence type="ECO:0000256" key="1">
    <source>
        <dbReference type="ARBA" id="ARBA00004123"/>
    </source>
</evidence>
<dbReference type="InterPro" id="IPR048281">
    <property type="entry name" value="COA6_fun"/>
</dbReference>
<proteinExistence type="inferred from homology"/>
<evidence type="ECO:0000256" key="8">
    <source>
        <dbReference type="ARBA" id="ARBA00023242"/>
    </source>
</evidence>
<dbReference type="RefSeq" id="XP_069230282.1">
    <property type="nucleotide sequence ID" value="XM_069373014.1"/>
</dbReference>
<dbReference type="GO" id="GO:0005758">
    <property type="term" value="C:mitochondrial intermembrane space"/>
    <property type="evidence" value="ECO:0007669"/>
    <property type="project" value="UniProtKB-SubCell"/>
</dbReference>
<organism evidence="10 11">
    <name type="scientific">Cladosporium halotolerans</name>
    <dbReference type="NCBI Taxonomy" id="1052096"/>
    <lineage>
        <taxon>Eukaryota</taxon>
        <taxon>Fungi</taxon>
        <taxon>Dikarya</taxon>
        <taxon>Ascomycota</taxon>
        <taxon>Pezizomycotina</taxon>
        <taxon>Dothideomycetes</taxon>
        <taxon>Dothideomycetidae</taxon>
        <taxon>Cladosporiales</taxon>
        <taxon>Cladosporiaceae</taxon>
        <taxon>Cladosporium</taxon>
    </lineage>
</organism>
<dbReference type="Proteomes" id="UP000803884">
    <property type="component" value="Unassembled WGS sequence"/>
</dbReference>
<comment type="similarity">
    <text evidence="4">Belongs to the cytochrome c oxidase subunit 6B family.</text>
</comment>
<dbReference type="GO" id="GO:0033617">
    <property type="term" value="P:mitochondrial respiratory chain complex IV assembly"/>
    <property type="evidence" value="ECO:0007669"/>
    <property type="project" value="TreeGrafter"/>
</dbReference>
<comment type="subcellular location">
    <subcellularLocation>
        <location evidence="2">Cytoplasm</location>
    </subcellularLocation>
    <subcellularLocation>
        <location evidence="3">Mitochondrion intermembrane space</location>
    </subcellularLocation>
    <subcellularLocation>
        <location evidence="1">Nucleus</location>
    </subcellularLocation>
</comment>
<dbReference type="Pfam" id="PF02297">
    <property type="entry name" value="COX6B"/>
    <property type="match status" value="1"/>
</dbReference>
<protein>
    <submittedName>
        <fullName evidence="10">Uncharacterized protein</fullName>
    </submittedName>
</protein>
<evidence type="ECO:0000256" key="7">
    <source>
        <dbReference type="ARBA" id="ARBA00023157"/>
    </source>
</evidence>
<name>A0AB34KSP9_9PEZI</name>
<feature type="region of interest" description="Disordered" evidence="9">
    <location>
        <begin position="1"/>
        <end position="27"/>
    </location>
</feature>
<accession>A0AB34KSP9</accession>
<sequence>MGWFGTSNSQPSPPPPAPSQDGGFIAPDRSARAQCWDGRDSFFKCLDRNNIIDSVREDEKAKKLCAPELREFESACASSWVTYFKKRRVMEYQRDQTLKKLNAEGATSMDSSSAGGAGAAALSGK</sequence>
<feature type="region of interest" description="Disordered" evidence="9">
    <location>
        <begin position="103"/>
        <end position="125"/>
    </location>
</feature>
<evidence type="ECO:0000256" key="5">
    <source>
        <dbReference type="ARBA" id="ARBA00022490"/>
    </source>
</evidence>
<evidence type="ECO:0000256" key="9">
    <source>
        <dbReference type="SAM" id="MobiDB-lite"/>
    </source>
</evidence>
<dbReference type="GO" id="GO:0005634">
    <property type="term" value="C:nucleus"/>
    <property type="evidence" value="ECO:0007669"/>
    <property type="project" value="UniProtKB-SubCell"/>
</dbReference>
<dbReference type="Gene3D" id="1.10.10.140">
    <property type="entry name" value="Cytochrome c oxidase, subunit VIb"/>
    <property type="match status" value="1"/>
</dbReference>
<dbReference type="InterPro" id="IPR036549">
    <property type="entry name" value="CX6/COA6-like_sf"/>
</dbReference>